<dbReference type="InterPro" id="IPR037272">
    <property type="entry name" value="SNS_sf"/>
</dbReference>
<keyword evidence="10 15" id="KW-0472">Membrane</keyword>
<dbReference type="PRINTS" id="PR00176">
    <property type="entry name" value="NANEUSMPORT"/>
</dbReference>
<feature type="transmembrane region" description="Helical" evidence="15">
    <location>
        <begin position="58"/>
        <end position="76"/>
    </location>
</feature>
<keyword evidence="12" id="KW-0739">Sodium transport</keyword>
<dbReference type="GO" id="GO:0015179">
    <property type="term" value="F:L-amino acid transmembrane transporter activity"/>
    <property type="evidence" value="ECO:0007669"/>
    <property type="project" value="TreeGrafter"/>
</dbReference>
<sequence length="201" mass="23037">MRLLWQGGTYVLQLMDVYGGGTAVIFIAIAECISIVWIYGLKRFCDDVEFMLGKRPGWYWKSTWFFFAPLVMLLVVEKRSVLASQFIFVYSLIMHQPLHYEEYDYPDWADGIGWFLALISVAQIPIWAVIAVIRSPGATFKEKLLKSLRPTEDWGPSDLSCRDSWLEMVQANNYSSFGLTSIPSQQSFANSHHNLMSVQAM</sequence>
<feature type="transmembrane region" description="Helical" evidence="15">
    <location>
        <begin position="112"/>
        <end position="133"/>
    </location>
</feature>
<evidence type="ECO:0000256" key="3">
    <source>
        <dbReference type="ARBA" id="ARBA00022448"/>
    </source>
</evidence>
<evidence type="ECO:0000256" key="13">
    <source>
        <dbReference type="ARBA" id="ARBA00037785"/>
    </source>
</evidence>
<dbReference type="SUPFAM" id="SSF161070">
    <property type="entry name" value="SNF-like"/>
    <property type="match status" value="1"/>
</dbReference>
<dbReference type="AlphaFoldDB" id="A0A7R8X7S4"/>
<evidence type="ECO:0000256" key="4">
    <source>
        <dbReference type="ARBA" id="ARBA00022692"/>
    </source>
</evidence>
<dbReference type="GO" id="GO:0005886">
    <property type="term" value="C:plasma membrane"/>
    <property type="evidence" value="ECO:0007669"/>
    <property type="project" value="TreeGrafter"/>
</dbReference>
<dbReference type="Pfam" id="PF00209">
    <property type="entry name" value="SNF"/>
    <property type="match status" value="1"/>
</dbReference>
<keyword evidence="3" id="KW-0813">Transport</keyword>
<keyword evidence="4 15" id="KW-0812">Transmembrane</keyword>
<evidence type="ECO:0000256" key="1">
    <source>
        <dbReference type="ARBA" id="ARBA00004141"/>
    </source>
</evidence>
<keyword evidence="7 15" id="KW-1133">Transmembrane helix</keyword>
<dbReference type="OrthoDB" id="6581954at2759"/>
<keyword evidence="5" id="KW-0769">Symport</keyword>
<comment type="subcellular location">
    <subcellularLocation>
        <location evidence="1">Membrane</location>
        <topology evidence="1">Multi-pass membrane protein</topology>
    </subcellularLocation>
</comment>
<protein>
    <recommendedName>
        <fullName evidence="14">Sodium-dependent nutrient amino acid transporter 1</fullName>
    </recommendedName>
</protein>
<comment type="similarity">
    <text evidence="2">Belongs to the sodium:neurotransmitter symporter (SNF) (TC 2.A.22) family.</text>
</comment>
<evidence type="ECO:0000256" key="2">
    <source>
        <dbReference type="ARBA" id="ARBA00006459"/>
    </source>
</evidence>
<keyword evidence="6" id="KW-0029">Amino-acid transport</keyword>
<dbReference type="PANTHER" id="PTHR11616">
    <property type="entry name" value="SODIUM/CHLORIDE DEPENDENT TRANSPORTER"/>
    <property type="match status" value="1"/>
</dbReference>
<keyword evidence="8" id="KW-0915">Sodium</keyword>
<evidence type="ECO:0000256" key="7">
    <source>
        <dbReference type="ARBA" id="ARBA00022989"/>
    </source>
</evidence>
<gene>
    <name evidence="16" type="ORF">DSTB1V02_LOCUS4448</name>
</gene>
<evidence type="ECO:0000256" key="6">
    <source>
        <dbReference type="ARBA" id="ARBA00022970"/>
    </source>
</evidence>
<comment type="function">
    <text evidence="13">Unusual broad substrate spectrum amino acid:sodium cotransporter that promotes absorption of the D isomers of essential amino acids. Neutral amino acids are the preferred substrates, especially methionine and phenylalanine.</text>
</comment>
<keyword evidence="17" id="KW-1185">Reference proteome</keyword>
<dbReference type="EMBL" id="CAJPEV010000658">
    <property type="protein sequence ID" value="CAG0887346.1"/>
    <property type="molecule type" value="Genomic_DNA"/>
</dbReference>
<evidence type="ECO:0000256" key="9">
    <source>
        <dbReference type="ARBA" id="ARBA00023065"/>
    </source>
</evidence>
<accession>A0A7R8X7S4</accession>
<evidence type="ECO:0000313" key="16">
    <source>
        <dbReference type="EMBL" id="CAD7244554.1"/>
    </source>
</evidence>
<evidence type="ECO:0000256" key="12">
    <source>
        <dbReference type="ARBA" id="ARBA00023201"/>
    </source>
</evidence>
<feature type="transmembrane region" description="Helical" evidence="15">
    <location>
        <begin position="12"/>
        <end position="38"/>
    </location>
</feature>
<evidence type="ECO:0000313" key="17">
    <source>
        <dbReference type="Proteomes" id="UP000677054"/>
    </source>
</evidence>
<evidence type="ECO:0000256" key="11">
    <source>
        <dbReference type="ARBA" id="ARBA00023180"/>
    </source>
</evidence>
<evidence type="ECO:0000256" key="10">
    <source>
        <dbReference type="ARBA" id="ARBA00023136"/>
    </source>
</evidence>
<dbReference type="GO" id="GO:0089718">
    <property type="term" value="P:amino acid import across plasma membrane"/>
    <property type="evidence" value="ECO:0007669"/>
    <property type="project" value="TreeGrafter"/>
</dbReference>
<reference evidence="16" key="1">
    <citation type="submission" date="2020-11" db="EMBL/GenBank/DDBJ databases">
        <authorList>
            <person name="Tran Van P."/>
        </authorList>
    </citation>
    <scope>NUCLEOTIDE SEQUENCE</scope>
</reference>
<evidence type="ECO:0000256" key="15">
    <source>
        <dbReference type="SAM" id="Phobius"/>
    </source>
</evidence>
<proteinExistence type="inferred from homology"/>
<dbReference type="InterPro" id="IPR000175">
    <property type="entry name" value="Na/ntran_symport"/>
</dbReference>
<evidence type="ECO:0000256" key="5">
    <source>
        <dbReference type="ARBA" id="ARBA00022847"/>
    </source>
</evidence>
<dbReference type="PANTHER" id="PTHR11616:SF321">
    <property type="entry name" value="SODIUM-DEPENDENT NUTRIENT AMINO ACID TRANSPORTER 1-RELATED"/>
    <property type="match status" value="1"/>
</dbReference>
<name>A0A7R8X7S4_9CRUS</name>
<dbReference type="Proteomes" id="UP000677054">
    <property type="component" value="Unassembled WGS sequence"/>
</dbReference>
<keyword evidence="11" id="KW-0325">Glycoprotein</keyword>
<keyword evidence="9" id="KW-0406">Ion transport</keyword>
<evidence type="ECO:0000256" key="14">
    <source>
        <dbReference type="ARBA" id="ARBA00040215"/>
    </source>
</evidence>
<organism evidence="16">
    <name type="scientific">Darwinula stevensoni</name>
    <dbReference type="NCBI Taxonomy" id="69355"/>
    <lineage>
        <taxon>Eukaryota</taxon>
        <taxon>Metazoa</taxon>
        <taxon>Ecdysozoa</taxon>
        <taxon>Arthropoda</taxon>
        <taxon>Crustacea</taxon>
        <taxon>Oligostraca</taxon>
        <taxon>Ostracoda</taxon>
        <taxon>Podocopa</taxon>
        <taxon>Podocopida</taxon>
        <taxon>Darwinulocopina</taxon>
        <taxon>Darwinuloidea</taxon>
        <taxon>Darwinulidae</taxon>
        <taxon>Darwinula</taxon>
    </lineage>
</organism>
<dbReference type="EMBL" id="LR900175">
    <property type="protein sequence ID" value="CAD7244554.1"/>
    <property type="molecule type" value="Genomic_DNA"/>
</dbReference>
<dbReference type="PROSITE" id="PS50267">
    <property type="entry name" value="NA_NEUROTRAN_SYMP_3"/>
    <property type="match status" value="1"/>
</dbReference>
<dbReference type="GO" id="GO:0005283">
    <property type="term" value="F:amino acid:sodium symporter activity"/>
    <property type="evidence" value="ECO:0007669"/>
    <property type="project" value="TreeGrafter"/>
</dbReference>
<evidence type="ECO:0000256" key="8">
    <source>
        <dbReference type="ARBA" id="ARBA00023053"/>
    </source>
</evidence>